<organism evidence="1 2">
    <name type="scientific">Mycolicibacterium gadium</name>
    <name type="common">Mycobacterium gadium</name>
    <dbReference type="NCBI Taxonomy" id="1794"/>
    <lineage>
        <taxon>Bacteria</taxon>
        <taxon>Bacillati</taxon>
        <taxon>Actinomycetota</taxon>
        <taxon>Actinomycetes</taxon>
        <taxon>Mycobacteriales</taxon>
        <taxon>Mycobacteriaceae</taxon>
        <taxon>Mycolicibacterium</taxon>
    </lineage>
</organism>
<dbReference type="AlphaFoldDB" id="A0A7I7WJT6"/>
<dbReference type="KEGG" id="mgad:MGAD_14220"/>
<evidence type="ECO:0000313" key="1">
    <source>
        <dbReference type="EMBL" id="BBZ17087.1"/>
    </source>
</evidence>
<dbReference type="Proteomes" id="UP000466187">
    <property type="component" value="Chromosome"/>
</dbReference>
<accession>A0A7I7WJT6</accession>
<name>A0A7I7WJT6_MYCGU</name>
<proteinExistence type="predicted"/>
<evidence type="ECO:0000313" key="2">
    <source>
        <dbReference type="Proteomes" id="UP000466187"/>
    </source>
</evidence>
<protein>
    <submittedName>
        <fullName evidence="1">Uncharacterized protein</fullName>
    </submittedName>
</protein>
<gene>
    <name evidence="1" type="ORF">MGAD_14220</name>
</gene>
<sequence>MTPRDSLVITVKPCDFQLRLRREADAIEPDLKGFTVRDGRHASNVALAVAVEHRAERFDFNVARIGSGAIRQTEENAAHMVEGPEVNLHVRDANR</sequence>
<reference evidence="1 2" key="1">
    <citation type="journal article" date="2019" name="Emerg. Microbes Infect.">
        <title>Comprehensive subspecies identification of 175 nontuberculous mycobacteria species based on 7547 genomic profiles.</title>
        <authorList>
            <person name="Matsumoto Y."/>
            <person name="Kinjo T."/>
            <person name="Motooka D."/>
            <person name="Nabeya D."/>
            <person name="Jung N."/>
            <person name="Uechi K."/>
            <person name="Horii T."/>
            <person name="Iida T."/>
            <person name="Fujita J."/>
            <person name="Nakamura S."/>
        </authorList>
    </citation>
    <scope>NUCLEOTIDE SEQUENCE [LARGE SCALE GENOMIC DNA]</scope>
    <source>
        <strain evidence="1 2">JCM 12688</strain>
    </source>
</reference>
<dbReference type="EMBL" id="AP022608">
    <property type="protein sequence ID" value="BBZ17087.1"/>
    <property type="molecule type" value="Genomic_DNA"/>
</dbReference>